<keyword evidence="2" id="KW-1185">Reference proteome</keyword>
<reference evidence="1 2" key="1">
    <citation type="submission" date="2016-12" db="EMBL/GenBank/DDBJ databases">
        <authorList>
            <person name="Song W.-J."/>
            <person name="Kurnit D.M."/>
        </authorList>
    </citation>
    <scope>NUCLEOTIDE SEQUENCE [LARGE SCALE GENOMIC DNA]</scope>
    <source>
        <strain evidence="1 2">DSM 18488</strain>
    </source>
</reference>
<evidence type="ECO:0000313" key="1">
    <source>
        <dbReference type="EMBL" id="SHO49031.1"/>
    </source>
</evidence>
<dbReference type="AlphaFoldDB" id="A0A1M7Y8X6"/>
<evidence type="ECO:0000313" key="2">
    <source>
        <dbReference type="Proteomes" id="UP000184603"/>
    </source>
</evidence>
<organism evidence="1 2">
    <name type="scientific">Desulfopila aestuarii DSM 18488</name>
    <dbReference type="NCBI Taxonomy" id="1121416"/>
    <lineage>
        <taxon>Bacteria</taxon>
        <taxon>Pseudomonadati</taxon>
        <taxon>Thermodesulfobacteriota</taxon>
        <taxon>Desulfobulbia</taxon>
        <taxon>Desulfobulbales</taxon>
        <taxon>Desulfocapsaceae</taxon>
        <taxon>Desulfopila</taxon>
    </lineage>
</organism>
<gene>
    <name evidence="1" type="ORF">SAMN02745220_02633</name>
</gene>
<dbReference type="Proteomes" id="UP000184603">
    <property type="component" value="Unassembled WGS sequence"/>
</dbReference>
<proteinExistence type="predicted"/>
<dbReference type="EMBL" id="FRFE01000012">
    <property type="protein sequence ID" value="SHO49031.1"/>
    <property type="molecule type" value="Genomic_DNA"/>
</dbReference>
<sequence>MNVSEETVPGAIIEKGLVCCGWKSFNRHDMIFVCYIYCLNMLKQYSWRTLHTFECKLSYLESMSLAKEKILLISSE</sequence>
<dbReference type="STRING" id="1121416.SAMN02745220_02633"/>
<accession>A0A1M7Y8X6</accession>
<name>A0A1M7Y8X6_9BACT</name>
<protein>
    <submittedName>
        <fullName evidence="1">Uncharacterized protein</fullName>
    </submittedName>
</protein>